<dbReference type="EMBL" id="BMAC01000002">
    <property type="protein sequence ID" value="GFP78880.1"/>
    <property type="molecule type" value="Genomic_DNA"/>
</dbReference>
<comment type="function">
    <text evidence="9">Promotes plant cell differentiation, organogenesis and somatic embryogenesis as well as cell proliferation.</text>
</comment>
<feature type="chain" id="PRO_5033109723" description="Phytosulfokine" evidence="9">
    <location>
        <begin position="22"/>
        <end position="77"/>
    </location>
</feature>
<comment type="PTM">
    <text evidence="9">PSK-alpha is produced by endopeptidase digestion. PSK-beta is produced from PSK-alpha by exopeptidase digestion.</text>
</comment>
<evidence type="ECO:0000256" key="4">
    <source>
        <dbReference type="ARBA" id="ARBA00022525"/>
    </source>
</evidence>
<dbReference type="PANTHER" id="PTHR33285">
    <property type="entry name" value="PHYTOSULFOKINES 3"/>
    <property type="match status" value="1"/>
</dbReference>
<keyword evidence="5 9" id="KW-0765">Sulfation</keyword>
<evidence type="ECO:0000256" key="3">
    <source>
        <dbReference type="ARBA" id="ARBA00022473"/>
    </source>
</evidence>
<gene>
    <name evidence="10" type="ORF">PHJA_000031500</name>
</gene>
<evidence type="ECO:0000256" key="2">
    <source>
        <dbReference type="ARBA" id="ARBA00010781"/>
    </source>
</evidence>
<comment type="PTM">
    <text evidence="9">Sulfation is important for activity and for the binding to a putative membrane receptor.</text>
</comment>
<dbReference type="GO" id="GO:0008083">
    <property type="term" value="F:growth factor activity"/>
    <property type="evidence" value="ECO:0007669"/>
    <property type="project" value="UniProtKB-UniRule"/>
</dbReference>
<dbReference type="GO" id="GO:0005576">
    <property type="term" value="C:extracellular region"/>
    <property type="evidence" value="ECO:0007669"/>
    <property type="project" value="UniProtKB-SubCell"/>
</dbReference>
<dbReference type="PANTHER" id="PTHR33285:SF55">
    <property type="entry name" value="PHYTOSULFOKINES 3"/>
    <property type="match status" value="1"/>
</dbReference>
<keyword evidence="8 9" id="KW-0339">Growth factor</keyword>
<dbReference type="Pfam" id="PF06404">
    <property type="entry name" value="PSK"/>
    <property type="match status" value="1"/>
</dbReference>
<keyword evidence="11" id="KW-1185">Reference proteome</keyword>
<keyword evidence="3 9" id="KW-0217">Developmental protein</keyword>
<dbReference type="InterPro" id="IPR009438">
    <property type="entry name" value="Phytosulfokine"/>
</dbReference>
<keyword evidence="7 9" id="KW-0221">Differentiation</keyword>
<keyword evidence="6 9" id="KW-0732">Signal</keyword>
<organism evidence="10 11">
    <name type="scientific">Phtheirospermum japonicum</name>
    <dbReference type="NCBI Taxonomy" id="374723"/>
    <lineage>
        <taxon>Eukaryota</taxon>
        <taxon>Viridiplantae</taxon>
        <taxon>Streptophyta</taxon>
        <taxon>Embryophyta</taxon>
        <taxon>Tracheophyta</taxon>
        <taxon>Spermatophyta</taxon>
        <taxon>Magnoliopsida</taxon>
        <taxon>eudicotyledons</taxon>
        <taxon>Gunneridae</taxon>
        <taxon>Pentapetalae</taxon>
        <taxon>asterids</taxon>
        <taxon>lamiids</taxon>
        <taxon>Lamiales</taxon>
        <taxon>Orobanchaceae</taxon>
        <taxon>Orobanchaceae incertae sedis</taxon>
        <taxon>Phtheirospermum</taxon>
    </lineage>
</organism>
<comment type="similarity">
    <text evidence="2 9">Belongs to the phytosulfokine family.</text>
</comment>
<dbReference type="Proteomes" id="UP000653305">
    <property type="component" value="Unassembled WGS sequence"/>
</dbReference>
<evidence type="ECO:0000313" key="11">
    <source>
        <dbReference type="Proteomes" id="UP000653305"/>
    </source>
</evidence>
<dbReference type="OrthoDB" id="1858282at2759"/>
<dbReference type="AlphaFoldDB" id="A0A830AWL6"/>
<comment type="subcellular location">
    <subcellularLocation>
        <location evidence="1 9">Secreted</location>
    </subcellularLocation>
</comment>
<sequence length="77" mass="8790">MSKPTTVFLVALLLCFTLCSAARRPPLHDKVVAEHQVKTEEAHVEESCQGIGDEECLMRRDLVAHLDYIYTQRHNKP</sequence>
<accession>A0A830AWL6</accession>
<dbReference type="GO" id="GO:0008283">
    <property type="term" value="P:cell population proliferation"/>
    <property type="evidence" value="ECO:0007669"/>
    <property type="project" value="UniProtKB-UniRule"/>
</dbReference>
<comment type="caution">
    <text evidence="10">The sequence shown here is derived from an EMBL/GenBank/DDBJ whole genome shotgun (WGS) entry which is preliminary data.</text>
</comment>
<dbReference type="GO" id="GO:0030154">
    <property type="term" value="P:cell differentiation"/>
    <property type="evidence" value="ECO:0007669"/>
    <property type="project" value="UniProtKB-UniRule"/>
</dbReference>
<keyword evidence="4 9" id="KW-0964">Secreted</keyword>
<name>A0A830AWL6_9LAMI</name>
<evidence type="ECO:0000256" key="1">
    <source>
        <dbReference type="ARBA" id="ARBA00004613"/>
    </source>
</evidence>
<protein>
    <recommendedName>
        <fullName evidence="9">Phytosulfokine</fullName>
    </recommendedName>
    <component>
        <recommendedName>
            <fullName evidence="9">Phytosulfokine-alpha</fullName>
            <shortName evidence="9">PSK-alpha</shortName>
            <shortName evidence="9">Phytosulfokine-a</shortName>
        </recommendedName>
    </component>
    <component>
        <recommendedName>
            <fullName evidence="9">Phytosulfokine-beta</fullName>
            <shortName evidence="9">PSK-beta</shortName>
            <shortName evidence="9">Phytosulfokine-b</shortName>
        </recommendedName>
    </component>
</protein>
<evidence type="ECO:0000256" key="5">
    <source>
        <dbReference type="ARBA" id="ARBA00022641"/>
    </source>
</evidence>
<feature type="signal peptide" evidence="9">
    <location>
        <begin position="1"/>
        <end position="21"/>
    </location>
</feature>
<evidence type="ECO:0000256" key="7">
    <source>
        <dbReference type="ARBA" id="ARBA00022782"/>
    </source>
</evidence>
<proteinExistence type="inferred from homology"/>
<reference evidence="10" key="1">
    <citation type="submission" date="2020-07" db="EMBL/GenBank/DDBJ databases">
        <title>Ethylene signaling mediates host invasion by parasitic plants.</title>
        <authorList>
            <person name="Yoshida S."/>
        </authorList>
    </citation>
    <scope>NUCLEOTIDE SEQUENCE</scope>
    <source>
        <strain evidence="10">Okayama</strain>
    </source>
</reference>
<evidence type="ECO:0000256" key="9">
    <source>
        <dbReference type="RuleBase" id="RU368031"/>
    </source>
</evidence>
<evidence type="ECO:0000256" key="8">
    <source>
        <dbReference type="ARBA" id="ARBA00023030"/>
    </source>
</evidence>
<evidence type="ECO:0000313" key="10">
    <source>
        <dbReference type="EMBL" id="GFP78880.1"/>
    </source>
</evidence>
<evidence type="ECO:0000256" key="6">
    <source>
        <dbReference type="ARBA" id="ARBA00022729"/>
    </source>
</evidence>